<protein>
    <submittedName>
        <fullName evidence="4">NUDIX hydrolase</fullName>
    </submittedName>
</protein>
<dbReference type="Gene3D" id="3.90.79.10">
    <property type="entry name" value="Nucleoside Triphosphate Pyrophosphohydrolase"/>
    <property type="match status" value="1"/>
</dbReference>
<evidence type="ECO:0000256" key="1">
    <source>
        <dbReference type="ARBA" id="ARBA00005582"/>
    </source>
</evidence>
<evidence type="ECO:0000259" key="3">
    <source>
        <dbReference type="PROSITE" id="PS51462"/>
    </source>
</evidence>
<dbReference type="EMBL" id="SWMS01000022">
    <property type="protein sequence ID" value="TKG63770.1"/>
    <property type="molecule type" value="Genomic_DNA"/>
</dbReference>
<dbReference type="InterPro" id="IPR000086">
    <property type="entry name" value="NUDIX_hydrolase_dom"/>
</dbReference>
<dbReference type="PANTHER" id="PTHR43736">
    <property type="entry name" value="ADP-RIBOSE PYROPHOSPHATASE"/>
    <property type="match status" value="1"/>
</dbReference>
<keyword evidence="2 4" id="KW-0378">Hydrolase</keyword>
<evidence type="ECO:0000256" key="2">
    <source>
        <dbReference type="ARBA" id="ARBA00022801"/>
    </source>
</evidence>
<dbReference type="Proteomes" id="UP000309992">
    <property type="component" value="Unassembled WGS sequence"/>
</dbReference>
<dbReference type="InterPro" id="IPR015797">
    <property type="entry name" value="NUDIX_hydrolase-like_dom_sf"/>
</dbReference>
<keyword evidence="5" id="KW-1185">Reference proteome</keyword>
<dbReference type="PRINTS" id="PR00502">
    <property type="entry name" value="NUDIXFAMILY"/>
</dbReference>
<evidence type="ECO:0000313" key="4">
    <source>
        <dbReference type="EMBL" id="TKG63770.1"/>
    </source>
</evidence>
<dbReference type="Pfam" id="PF00293">
    <property type="entry name" value="NUDIX"/>
    <property type="match status" value="1"/>
</dbReference>
<organism evidence="4 5">
    <name type="scientific">Prauserella endophytica</name>
    <dbReference type="NCBI Taxonomy" id="1592324"/>
    <lineage>
        <taxon>Bacteria</taxon>
        <taxon>Bacillati</taxon>
        <taxon>Actinomycetota</taxon>
        <taxon>Actinomycetes</taxon>
        <taxon>Pseudonocardiales</taxon>
        <taxon>Pseudonocardiaceae</taxon>
        <taxon>Prauserella</taxon>
        <taxon>Prauserella coralliicola group</taxon>
    </lineage>
</organism>
<accession>A0ABY2RWW6</accession>
<dbReference type="PANTHER" id="PTHR43736:SF1">
    <property type="entry name" value="DIHYDRONEOPTERIN TRIPHOSPHATE DIPHOSPHATASE"/>
    <property type="match status" value="1"/>
</dbReference>
<reference evidence="4 5" key="1">
    <citation type="journal article" date="2015" name="Antonie Van Leeuwenhoek">
        <title>Prauserella endophytica sp. nov., an endophytic actinobacterium isolated from Tamarix taklamakanensis.</title>
        <authorList>
            <person name="Liu J.M."/>
            <person name="Habden X."/>
            <person name="Guo L."/>
            <person name="Tuo L."/>
            <person name="Jiang Z.K."/>
            <person name="Liu S.W."/>
            <person name="Liu X.F."/>
            <person name="Chen L."/>
            <person name="Li R.F."/>
            <person name="Zhang Y.Q."/>
            <person name="Sun C.H."/>
        </authorList>
    </citation>
    <scope>NUCLEOTIDE SEQUENCE [LARGE SCALE GENOMIC DNA]</scope>
    <source>
        <strain evidence="4 5">CGMCC 4.7182</strain>
    </source>
</reference>
<feature type="domain" description="Nudix hydrolase" evidence="3">
    <location>
        <begin position="5"/>
        <end position="135"/>
    </location>
</feature>
<dbReference type="GO" id="GO:0016787">
    <property type="term" value="F:hydrolase activity"/>
    <property type="evidence" value="ECO:0007669"/>
    <property type="project" value="UniProtKB-KW"/>
</dbReference>
<sequence length="137" mass="14930">MAATAEKHLVYCWIERAGTVLFLRRAPGTFLGGNWELPGGTVEPGEDPESAAVREIAEDTGLAVTVTRERGSHTWMDVTGRDPRVHAVVYEAREPGDAEVVLNQAEHDDHAWLFPAQACGLPMAAHFVEALRLGTAR</sequence>
<dbReference type="PROSITE" id="PS51462">
    <property type="entry name" value="NUDIX"/>
    <property type="match status" value="1"/>
</dbReference>
<name>A0ABY2RWW6_9PSEU</name>
<evidence type="ECO:0000313" key="5">
    <source>
        <dbReference type="Proteomes" id="UP000309992"/>
    </source>
</evidence>
<comment type="caution">
    <text evidence="4">The sequence shown here is derived from an EMBL/GenBank/DDBJ whole genome shotgun (WGS) entry which is preliminary data.</text>
</comment>
<dbReference type="CDD" id="cd02883">
    <property type="entry name" value="NUDIX_Hydrolase"/>
    <property type="match status" value="1"/>
</dbReference>
<proteinExistence type="inferred from homology"/>
<dbReference type="InterPro" id="IPR020476">
    <property type="entry name" value="Nudix_hydrolase"/>
</dbReference>
<gene>
    <name evidence="4" type="ORF">FCN18_29490</name>
</gene>
<dbReference type="SUPFAM" id="SSF55811">
    <property type="entry name" value="Nudix"/>
    <property type="match status" value="1"/>
</dbReference>
<dbReference type="RefSeq" id="WP_137096633.1">
    <property type="nucleotide sequence ID" value="NZ_SWMS01000022.1"/>
</dbReference>
<comment type="similarity">
    <text evidence="1">Belongs to the Nudix hydrolase family.</text>
</comment>